<comment type="caution">
    <text evidence="10">The sequence shown here is derived from an EMBL/GenBank/DDBJ whole genome shotgun (WGS) entry which is preliminary data.</text>
</comment>
<dbReference type="PROSITE" id="PS51007">
    <property type="entry name" value="CYTC"/>
    <property type="match status" value="1"/>
</dbReference>
<dbReference type="EMBL" id="JACHGW010000009">
    <property type="protein sequence ID" value="MBB6053845.1"/>
    <property type="molecule type" value="Genomic_DNA"/>
</dbReference>
<dbReference type="GO" id="GO:0051539">
    <property type="term" value="F:4 iron, 4 sulfur cluster binding"/>
    <property type="evidence" value="ECO:0007669"/>
    <property type="project" value="UniProtKB-KW"/>
</dbReference>
<sequence>MARLSMLIDLTRCIGCDACTLACKQENGTPADVFFARVLNIEAGTYPDVQRLYLPVLCNHCDNPACLKACPNKAIYKRDDGIVLIDQERCRGTGACVSACPYGNIILNEKDAWYLPEDRAYERDFVKPRLKENVARKCTFCAQRVDQGLNPACVVACPTHARIFGDLEDPESEISEYIVNQEAQTGREAFHLLPECGTEPANLYLGPMAEQEVRTLGGTAEPEPIGEPYEGLAQLRDAATKVLTFLFVAILLTLGTAHAQGVDPSDHETWISSSCAGCHGNGAMGGMGPPLAQTKLDYEKFAHFVRHGKGMMPATKSKDLADDELQSIYAFAKSAPRDESQVPLAFKIAGLLTTQNVGAGFAFIGIVSLLLGLKVLLYWLDCAGIHRLTPYFGKLGWGRTLQIALHAVIVEGLFVRSLWRKSKHRWAMHGLMLYGFMGLGATDFLMSIFNPTRADLGQGHPLKIAANTAGFLLLMGLAYVRVRYRKDEYIDNGLTLGRDYAFVNLMTLALITGFLTELFGVLGANLWILPTYLVHLVLVATLLLSAPFTRFAHAFVVPALIAMTRLTEAVTTAGIGLGFEREPSPGRHHKSERIVAGLLREVAPDKADNFTIRYYP</sequence>
<evidence type="ECO:0000259" key="8">
    <source>
        <dbReference type="PROSITE" id="PS51007"/>
    </source>
</evidence>
<dbReference type="InterPro" id="IPR017896">
    <property type="entry name" value="4Fe4S_Fe-S-bd"/>
</dbReference>
<dbReference type="InterPro" id="IPR036909">
    <property type="entry name" value="Cyt_c-like_dom_sf"/>
</dbReference>
<dbReference type="Pfam" id="PF13442">
    <property type="entry name" value="Cytochrome_CBB3"/>
    <property type="match status" value="1"/>
</dbReference>
<feature type="domain" description="4Fe-4S ferredoxin-type" evidence="9">
    <location>
        <begin position="49"/>
        <end position="80"/>
    </location>
</feature>
<evidence type="ECO:0000256" key="1">
    <source>
        <dbReference type="ARBA" id="ARBA00022485"/>
    </source>
</evidence>
<dbReference type="InterPro" id="IPR009056">
    <property type="entry name" value="Cyt_c-like_dom"/>
</dbReference>
<keyword evidence="11" id="KW-1185">Reference proteome</keyword>
<keyword evidence="7" id="KW-0472">Membrane</keyword>
<keyword evidence="1" id="KW-0004">4Fe-4S</keyword>
<keyword evidence="2 6" id="KW-0349">Heme</keyword>
<organism evidence="10 11">
    <name type="scientific">Armatimonas rosea</name>
    <dbReference type="NCBI Taxonomy" id="685828"/>
    <lineage>
        <taxon>Bacteria</taxon>
        <taxon>Bacillati</taxon>
        <taxon>Armatimonadota</taxon>
        <taxon>Armatimonadia</taxon>
        <taxon>Armatimonadales</taxon>
        <taxon>Armatimonadaceae</taxon>
        <taxon>Armatimonas</taxon>
    </lineage>
</organism>
<feature type="transmembrane region" description="Helical" evidence="7">
    <location>
        <begin position="461"/>
        <end position="480"/>
    </location>
</feature>
<evidence type="ECO:0000259" key="9">
    <source>
        <dbReference type="PROSITE" id="PS51379"/>
    </source>
</evidence>
<dbReference type="InterPro" id="IPR050954">
    <property type="entry name" value="ET_IronSulfur_Cluster-Binding"/>
</dbReference>
<feature type="transmembrane region" description="Helical" evidence="7">
    <location>
        <begin position="501"/>
        <end position="521"/>
    </location>
</feature>
<evidence type="ECO:0000256" key="6">
    <source>
        <dbReference type="PROSITE-ProRule" id="PRU00433"/>
    </source>
</evidence>
<dbReference type="SUPFAM" id="SSF46626">
    <property type="entry name" value="Cytochrome c"/>
    <property type="match status" value="1"/>
</dbReference>
<feature type="domain" description="Cytochrome c" evidence="8">
    <location>
        <begin position="256"/>
        <end position="336"/>
    </location>
</feature>
<feature type="domain" description="4Fe-4S ferredoxin-type" evidence="9">
    <location>
        <begin position="81"/>
        <end position="110"/>
    </location>
</feature>
<dbReference type="InterPro" id="IPR036197">
    <property type="entry name" value="NarG-like_sf"/>
</dbReference>
<proteinExistence type="predicted"/>
<accession>A0A7W9SWV4</accession>
<feature type="transmembrane region" description="Helical" evidence="7">
    <location>
        <begin position="357"/>
        <end position="380"/>
    </location>
</feature>
<feature type="transmembrane region" description="Helical" evidence="7">
    <location>
        <begin position="431"/>
        <end position="449"/>
    </location>
</feature>
<evidence type="ECO:0000256" key="7">
    <source>
        <dbReference type="SAM" id="Phobius"/>
    </source>
</evidence>
<keyword evidence="5" id="KW-0411">Iron-sulfur</keyword>
<dbReference type="GO" id="GO:0009055">
    <property type="term" value="F:electron transfer activity"/>
    <property type="evidence" value="ECO:0007669"/>
    <property type="project" value="InterPro"/>
</dbReference>
<evidence type="ECO:0000256" key="3">
    <source>
        <dbReference type="ARBA" id="ARBA00022723"/>
    </source>
</evidence>
<dbReference type="CDD" id="cd10551">
    <property type="entry name" value="PsrB"/>
    <property type="match status" value="1"/>
</dbReference>
<keyword evidence="3 6" id="KW-0479">Metal-binding</keyword>
<dbReference type="SUPFAM" id="SSF103501">
    <property type="entry name" value="Respiratory nitrate reductase 1 gamma chain"/>
    <property type="match status" value="1"/>
</dbReference>
<dbReference type="PANTHER" id="PTHR43177:SF3">
    <property type="entry name" value="PROTEIN NRFC HOMOLOG"/>
    <property type="match status" value="1"/>
</dbReference>
<feature type="domain" description="4Fe-4S ferredoxin-type" evidence="9">
    <location>
        <begin position="4"/>
        <end position="33"/>
    </location>
</feature>
<dbReference type="RefSeq" id="WP_184203933.1">
    <property type="nucleotide sequence ID" value="NZ_JACHGW010000009.1"/>
</dbReference>
<feature type="transmembrane region" description="Helical" evidence="7">
    <location>
        <begin position="527"/>
        <end position="546"/>
    </location>
</feature>
<dbReference type="PROSITE" id="PS51379">
    <property type="entry name" value="4FE4S_FER_2"/>
    <property type="match status" value="3"/>
</dbReference>
<protein>
    <submittedName>
        <fullName evidence="10">Fe-S-cluster-containing dehydrogenase component</fullName>
    </submittedName>
</protein>
<dbReference type="GO" id="GO:0046872">
    <property type="term" value="F:metal ion binding"/>
    <property type="evidence" value="ECO:0007669"/>
    <property type="project" value="UniProtKB-KW"/>
</dbReference>
<evidence type="ECO:0000256" key="5">
    <source>
        <dbReference type="ARBA" id="ARBA00023014"/>
    </source>
</evidence>
<dbReference type="Pfam" id="PF13247">
    <property type="entry name" value="Fer4_11"/>
    <property type="match status" value="2"/>
</dbReference>
<dbReference type="PANTHER" id="PTHR43177">
    <property type="entry name" value="PROTEIN NRFC"/>
    <property type="match status" value="1"/>
</dbReference>
<evidence type="ECO:0000256" key="4">
    <source>
        <dbReference type="ARBA" id="ARBA00023004"/>
    </source>
</evidence>
<dbReference type="SUPFAM" id="SSF54862">
    <property type="entry name" value="4Fe-4S ferredoxins"/>
    <property type="match status" value="1"/>
</dbReference>
<dbReference type="Proteomes" id="UP000520814">
    <property type="component" value="Unassembled WGS sequence"/>
</dbReference>
<keyword evidence="7" id="KW-1133">Transmembrane helix</keyword>
<dbReference type="AlphaFoldDB" id="A0A7W9SWV4"/>
<keyword evidence="7" id="KW-0812">Transmembrane</keyword>
<evidence type="ECO:0000256" key="2">
    <source>
        <dbReference type="ARBA" id="ARBA00022617"/>
    </source>
</evidence>
<name>A0A7W9SWV4_ARMRO</name>
<gene>
    <name evidence="10" type="ORF">HNQ39_005692</name>
</gene>
<keyword evidence="4 6" id="KW-0408">Iron</keyword>
<dbReference type="Gene3D" id="3.30.70.20">
    <property type="match status" value="2"/>
</dbReference>
<dbReference type="Gene3D" id="1.10.760.10">
    <property type="entry name" value="Cytochrome c-like domain"/>
    <property type="match status" value="1"/>
</dbReference>
<evidence type="ECO:0000313" key="11">
    <source>
        <dbReference type="Proteomes" id="UP000520814"/>
    </source>
</evidence>
<evidence type="ECO:0000313" key="10">
    <source>
        <dbReference type="EMBL" id="MBB6053845.1"/>
    </source>
</evidence>
<reference evidence="10 11" key="1">
    <citation type="submission" date="2020-08" db="EMBL/GenBank/DDBJ databases">
        <title>Genomic Encyclopedia of Type Strains, Phase IV (KMG-IV): sequencing the most valuable type-strain genomes for metagenomic binning, comparative biology and taxonomic classification.</title>
        <authorList>
            <person name="Goeker M."/>
        </authorList>
    </citation>
    <scope>NUCLEOTIDE SEQUENCE [LARGE SCALE GENOMIC DNA]</scope>
    <source>
        <strain evidence="10 11">DSM 23562</strain>
    </source>
</reference>
<dbReference type="GO" id="GO:0020037">
    <property type="term" value="F:heme binding"/>
    <property type="evidence" value="ECO:0007669"/>
    <property type="project" value="InterPro"/>
</dbReference>